<protein>
    <recommendedName>
        <fullName evidence="3">Tyr recombinase domain-containing protein</fullName>
    </recommendedName>
</protein>
<sequence>MGRRNKAYAKDLHQQAYDRLTGMQAFGTSKKESVADGTAKDKIFAYKTYEAYWKHTKYFIKYVQEKHPECTTLKAAKQHMNEWLQMRTEEGKSPWTIHLEAKALGKLFGIDPDDKNYFQPPKRERKEITRSRVDRVRDKHFSKSNNDELIKFCKGTGLRRSELVDLRGKDLITRAEIEAEISQLEKLQEESYDPNRERRIGMLQDTRMFQGEYFTHVRCGKGGRVRMSPIIGVNAEQIIERMKNTAPEEKVWQHVSENADIHGYRAEYATEMYKAHARAIEDIPYDRVNKGTGRKFQGDVYVCRKDEAGRKLDKAAMLICSKALGHNRIEVVANNYIRGL</sequence>
<dbReference type="InterPro" id="IPR013762">
    <property type="entry name" value="Integrase-like_cat_sf"/>
</dbReference>
<proteinExistence type="predicted"/>
<keyword evidence="1" id="KW-0233">DNA recombination</keyword>
<name>A0A0H5QCR0_9ZZZZ</name>
<evidence type="ECO:0000313" key="2">
    <source>
        <dbReference type="EMBL" id="CRY93937.1"/>
    </source>
</evidence>
<dbReference type="AlphaFoldDB" id="A0A0H5QCR0"/>
<dbReference type="SUPFAM" id="SSF56349">
    <property type="entry name" value="DNA breaking-rejoining enzymes"/>
    <property type="match status" value="1"/>
</dbReference>
<keyword evidence="2" id="KW-0614">Plasmid</keyword>
<dbReference type="GO" id="GO:0015074">
    <property type="term" value="P:DNA integration"/>
    <property type="evidence" value="ECO:0007669"/>
    <property type="project" value="InterPro"/>
</dbReference>
<accession>A0A0H5QCR0</accession>
<dbReference type="Gene3D" id="1.10.443.10">
    <property type="entry name" value="Intergrase catalytic core"/>
    <property type="match status" value="1"/>
</dbReference>
<dbReference type="EMBL" id="LN852800">
    <property type="protein sequence ID" value="CRY93937.1"/>
    <property type="molecule type" value="Genomic_DNA"/>
</dbReference>
<evidence type="ECO:0000256" key="1">
    <source>
        <dbReference type="ARBA" id="ARBA00023172"/>
    </source>
</evidence>
<dbReference type="InterPro" id="IPR011010">
    <property type="entry name" value="DNA_brk_join_enz"/>
</dbReference>
<dbReference type="GO" id="GO:0003677">
    <property type="term" value="F:DNA binding"/>
    <property type="evidence" value="ECO:0007669"/>
    <property type="project" value="InterPro"/>
</dbReference>
<dbReference type="GO" id="GO:0006310">
    <property type="term" value="P:DNA recombination"/>
    <property type="evidence" value="ECO:0007669"/>
    <property type="project" value="UniProtKB-KW"/>
</dbReference>
<reference evidence="2" key="2">
    <citation type="submission" date="2015-07" db="EMBL/GenBank/DDBJ databases">
        <title>Plasmids, circular viruses and viroids from rat gut.</title>
        <authorList>
            <person name="Jorgensen T.J."/>
            <person name="Hansen M.A."/>
            <person name="Xu Z."/>
            <person name="Tabak M.A."/>
            <person name="Sorensen S.J."/>
            <person name="Hansen L.H."/>
        </authorList>
    </citation>
    <scope>NUCLEOTIDE SEQUENCE</scope>
    <source>
        <plasmid evidence="2">pRGRH0110</plasmid>
    </source>
</reference>
<geneLocation type="plasmid" evidence="2">
    <name>pRGRH0110</name>
</geneLocation>
<evidence type="ECO:0008006" key="3">
    <source>
        <dbReference type="Google" id="ProtNLM"/>
    </source>
</evidence>
<reference evidence="2" key="1">
    <citation type="submission" date="2015-06" db="EMBL/GenBank/DDBJ databases">
        <authorList>
            <person name="Joergensen T."/>
        </authorList>
    </citation>
    <scope>NUCLEOTIDE SEQUENCE</scope>
    <source>
        <plasmid evidence="2">pRGRH0110</plasmid>
    </source>
</reference>
<organism evidence="2">
    <name type="scientific">uncultured prokaryote</name>
    <dbReference type="NCBI Taxonomy" id="198431"/>
    <lineage>
        <taxon>unclassified sequences</taxon>
        <taxon>environmental samples</taxon>
    </lineage>
</organism>